<feature type="non-terminal residue" evidence="2">
    <location>
        <position position="1"/>
    </location>
</feature>
<dbReference type="AlphaFoldDB" id="A0A392T066"/>
<dbReference type="Pfam" id="PF12143">
    <property type="entry name" value="PPO1_KFDV"/>
    <property type="match status" value="1"/>
</dbReference>
<name>A0A392T066_9FABA</name>
<reference evidence="2 3" key="1">
    <citation type="journal article" date="2018" name="Front. Plant Sci.">
        <title>Red Clover (Trifolium pratense) and Zigzag Clover (T. medium) - A Picture of Genomic Similarities and Differences.</title>
        <authorList>
            <person name="Dluhosova J."/>
            <person name="Istvanek J."/>
            <person name="Nedelnik J."/>
            <person name="Repkova J."/>
        </authorList>
    </citation>
    <scope>NUCLEOTIDE SEQUENCE [LARGE SCALE GENOMIC DNA]</scope>
    <source>
        <strain evidence="3">cv. 10/8</strain>
        <tissue evidence="2">Leaf</tissue>
    </source>
</reference>
<feature type="domain" description="Polyphenol oxidase C-terminal" evidence="1">
    <location>
        <begin position="1"/>
        <end position="84"/>
    </location>
</feature>
<protein>
    <submittedName>
        <fullName evidence="2">Polyphenol oxidase</fullName>
    </submittedName>
</protein>
<keyword evidence="3" id="KW-1185">Reference proteome</keyword>
<dbReference type="Proteomes" id="UP000265520">
    <property type="component" value="Unassembled WGS sequence"/>
</dbReference>
<comment type="caution">
    <text evidence="2">The sequence shown here is derived from an EMBL/GenBank/DDBJ whole genome shotgun (WGS) entry which is preliminary data.</text>
</comment>
<dbReference type="InterPro" id="IPR022740">
    <property type="entry name" value="Polyphenol_oxidase_C"/>
</dbReference>
<dbReference type="PANTHER" id="PTHR36608:SF1">
    <property type="entry name" value="POLYPHENOL OXIDASE C, CHLOROPLASTIC-LIKE"/>
    <property type="match status" value="1"/>
</dbReference>
<evidence type="ECO:0000313" key="2">
    <source>
        <dbReference type="EMBL" id="MCI54508.1"/>
    </source>
</evidence>
<organism evidence="2 3">
    <name type="scientific">Trifolium medium</name>
    <dbReference type="NCBI Taxonomy" id="97028"/>
    <lineage>
        <taxon>Eukaryota</taxon>
        <taxon>Viridiplantae</taxon>
        <taxon>Streptophyta</taxon>
        <taxon>Embryophyta</taxon>
        <taxon>Tracheophyta</taxon>
        <taxon>Spermatophyta</taxon>
        <taxon>Magnoliopsida</taxon>
        <taxon>eudicotyledons</taxon>
        <taxon>Gunneridae</taxon>
        <taxon>Pentapetalae</taxon>
        <taxon>rosids</taxon>
        <taxon>fabids</taxon>
        <taxon>Fabales</taxon>
        <taxon>Fabaceae</taxon>
        <taxon>Papilionoideae</taxon>
        <taxon>50 kb inversion clade</taxon>
        <taxon>NPAAA clade</taxon>
        <taxon>Hologalegina</taxon>
        <taxon>IRL clade</taxon>
        <taxon>Trifolieae</taxon>
        <taxon>Trifolium</taxon>
    </lineage>
</organism>
<dbReference type="EMBL" id="LXQA010480458">
    <property type="protein sequence ID" value="MCI54508.1"/>
    <property type="molecule type" value="Genomic_DNA"/>
</dbReference>
<dbReference type="GO" id="GO:0004097">
    <property type="term" value="F:catechol oxidase activity"/>
    <property type="evidence" value="ECO:0007669"/>
    <property type="project" value="InterPro"/>
</dbReference>
<dbReference type="PANTHER" id="PTHR36608">
    <property type="entry name" value="POLYPHENOL OXIDASE C, CHLOROPLASTIC-LIKE"/>
    <property type="match status" value="1"/>
</dbReference>
<proteinExistence type="predicted"/>
<accession>A0A392T066</accession>
<evidence type="ECO:0000259" key="1">
    <source>
        <dbReference type="Pfam" id="PF12143"/>
    </source>
</evidence>
<sequence>VIVNDEDDKVIGVENTEFAGSFVSLSHSHNHGNKKKKKNSVTSLRLGLTDLLEGLNADDDDTIVVTLIPRYGDDVKISGIKIEFES</sequence>
<evidence type="ECO:0000313" key="3">
    <source>
        <dbReference type="Proteomes" id="UP000265520"/>
    </source>
</evidence>